<dbReference type="Gene3D" id="3.40.640.10">
    <property type="entry name" value="Type I PLP-dependent aspartate aminotransferase-like (Major domain)"/>
    <property type="match status" value="1"/>
</dbReference>
<dbReference type="AlphaFoldDB" id="A0A5C4VN06"/>
<dbReference type="EMBL" id="VDLX02000020">
    <property type="protein sequence ID" value="KAB8189461.1"/>
    <property type="molecule type" value="Genomic_DNA"/>
</dbReference>
<dbReference type="OrthoDB" id="3224382at2"/>
<dbReference type="Proteomes" id="UP000312512">
    <property type="component" value="Unassembled WGS sequence"/>
</dbReference>
<protein>
    <recommendedName>
        <fullName evidence="2">cysteine-S-conjugate beta-lyase</fullName>
        <ecNumber evidence="2">4.4.1.13</ecNumber>
    </recommendedName>
</protein>
<evidence type="ECO:0000256" key="3">
    <source>
        <dbReference type="ARBA" id="ARBA00022898"/>
    </source>
</evidence>
<keyword evidence="4" id="KW-0456">Lyase</keyword>
<dbReference type="InterPro" id="IPR051798">
    <property type="entry name" value="Class-II_PLP-Dep_Aminotrans"/>
</dbReference>
<evidence type="ECO:0000313" key="7">
    <source>
        <dbReference type="EMBL" id="KAB8189461.1"/>
    </source>
</evidence>
<keyword evidence="8" id="KW-1185">Reference proteome</keyword>
<dbReference type="SUPFAM" id="SSF53383">
    <property type="entry name" value="PLP-dependent transferases"/>
    <property type="match status" value="1"/>
</dbReference>
<evidence type="ECO:0000256" key="4">
    <source>
        <dbReference type="ARBA" id="ARBA00023239"/>
    </source>
</evidence>
<dbReference type="EC" id="4.4.1.13" evidence="2"/>
<evidence type="ECO:0000256" key="5">
    <source>
        <dbReference type="ARBA" id="ARBA00037974"/>
    </source>
</evidence>
<evidence type="ECO:0000256" key="2">
    <source>
        <dbReference type="ARBA" id="ARBA00012224"/>
    </source>
</evidence>
<feature type="domain" description="Aminotransferase class I/classII large" evidence="6">
    <location>
        <begin position="5"/>
        <end position="332"/>
    </location>
</feature>
<comment type="cofactor">
    <cofactor evidence="1">
        <name>pyridoxal 5'-phosphate</name>
        <dbReference type="ChEBI" id="CHEBI:597326"/>
    </cofactor>
</comment>
<dbReference type="InterPro" id="IPR015424">
    <property type="entry name" value="PyrdxlP-dep_Trfase"/>
</dbReference>
<sequence>MDLPTAPEVVEALRRRAAGDLGYPSWLTEPGAGPLAEAFAERMAGRYGWQADPSLVRSFNDLNQALQVFLQVWTRPGDGVAVHVPAYHPFLGTLDLMKRPLRPIRMEPEGDSWRFDPPDLSDCRVLLLVNPHNPTGRVFTREELTVLAEQAERHDLLVIADEIHADLTFEPHRHIPFATILPERTVTLTSATKAFNLGGIRCSVAHVGHPGVREALAAQPPFVYGSANLFGVEATVAAWRHGDAWLENTRALLDRNRRTIAARLPDTIGYRVPEATYLAWLHVGRPGMAEVYEREARVLLNDGAAFGPGGEPYVRLNFATTEPILAEILDRLARAGIA</sequence>
<dbReference type="InterPro" id="IPR015422">
    <property type="entry name" value="PyrdxlP-dep_Trfase_small"/>
</dbReference>
<dbReference type="Gene3D" id="3.90.1150.10">
    <property type="entry name" value="Aspartate Aminotransferase, domain 1"/>
    <property type="match status" value="1"/>
</dbReference>
<name>A0A5C4VN06_9ACTN</name>
<dbReference type="GO" id="GO:0008483">
    <property type="term" value="F:transaminase activity"/>
    <property type="evidence" value="ECO:0007669"/>
    <property type="project" value="UniProtKB-KW"/>
</dbReference>
<dbReference type="GO" id="GO:0030170">
    <property type="term" value="F:pyridoxal phosphate binding"/>
    <property type="evidence" value="ECO:0007669"/>
    <property type="project" value="InterPro"/>
</dbReference>
<dbReference type="GO" id="GO:0047804">
    <property type="term" value="F:cysteine-S-conjugate beta-lyase activity"/>
    <property type="evidence" value="ECO:0007669"/>
    <property type="project" value="UniProtKB-EC"/>
</dbReference>
<dbReference type="InterPro" id="IPR015421">
    <property type="entry name" value="PyrdxlP-dep_Trfase_major"/>
</dbReference>
<keyword evidence="3" id="KW-0663">Pyridoxal phosphate</keyword>
<evidence type="ECO:0000259" key="6">
    <source>
        <dbReference type="Pfam" id="PF00155"/>
    </source>
</evidence>
<dbReference type="Pfam" id="PF00155">
    <property type="entry name" value="Aminotran_1_2"/>
    <property type="match status" value="1"/>
</dbReference>
<comment type="similarity">
    <text evidence="5">Belongs to the class-II pyridoxal-phosphate-dependent aminotransferase family. MalY/PatB cystathionine beta-lyase subfamily.</text>
</comment>
<keyword evidence="7" id="KW-0808">Transferase</keyword>
<dbReference type="InterPro" id="IPR004839">
    <property type="entry name" value="Aminotransferase_I/II_large"/>
</dbReference>
<accession>A0A5C4VN06</accession>
<dbReference type="CDD" id="cd00609">
    <property type="entry name" value="AAT_like"/>
    <property type="match status" value="1"/>
</dbReference>
<proteinExistence type="inferred from homology"/>
<organism evidence="7 8">
    <name type="scientific">Nonomuraea phyllanthi</name>
    <dbReference type="NCBI Taxonomy" id="2219224"/>
    <lineage>
        <taxon>Bacteria</taxon>
        <taxon>Bacillati</taxon>
        <taxon>Actinomycetota</taxon>
        <taxon>Actinomycetes</taxon>
        <taxon>Streptosporangiales</taxon>
        <taxon>Streptosporangiaceae</taxon>
        <taxon>Nonomuraea</taxon>
    </lineage>
</organism>
<evidence type="ECO:0000256" key="1">
    <source>
        <dbReference type="ARBA" id="ARBA00001933"/>
    </source>
</evidence>
<comment type="caution">
    <text evidence="7">The sequence shown here is derived from an EMBL/GenBank/DDBJ whole genome shotgun (WGS) entry which is preliminary data.</text>
</comment>
<keyword evidence="7" id="KW-0032">Aminotransferase</keyword>
<dbReference type="PANTHER" id="PTHR43525">
    <property type="entry name" value="PROTEIN MALY"/>
    <property type="match status" value="1"/>
</dbReference>
<reference evidence="7 8" key="1">
    <citation type="submission" date="2019-10" db="EMBL/GenBank/DDBJ databases">
        <title>Nonomuraea sp. nov., isolated from Phyllanthus amarus.</title>
        <authorList>
            <person name="Klykleung N."/>
            <person name="Tanasupawat S."/>
        </authorList>
    </citation>
    <scope>NUCLEOTIDE SEQUENCE [LARGE SCALE GENOMIC DNA]</scope>
    <source>
        <strain evidence="7 8">PA1-10</strain>
    </source>
</reference>
<dbReference type="PANTHER" id="PTHR43525:SF1">
    <property type="entry name" value="PROTEIN MALY"/>
    <property type="match status" value="1"/>
</dbReference>
<gene>
    <name evidence="7" type="ORF">FH608_040075</name>
</gene>
<evidence type="ECO:0000313" key="8">
    <source>
        <dbReference type="Proteomes" id="UP000312512"/>
    </source>
</evidence>